<feature type="binding site" evidence="3">
    <location>
        <position position="183"/>
    </location>
    <ligand>
        <name>Mn(2+)</name>
        <dbReference type="ChEBI" id="CHEBI:29035"/>
        <label>1</label>
    </ligand>
</feature>
<dbReference type="GO" id="GO:0008783">
    <property type="term" value="F:agmatinase activity"/>
    <property type="evidence" value="ECO:0007669"/>
    <property type="project" value="TreeGrafter"/>
</dbReference>
<dbReference type="PROSITE" id="PS51409">
    <property type="entry name" value="ARGINASE_2"/>
    <property type="match status" value="1"/>
</dbReference>
<dbReference type="InterPro" id="IPR006035">
    <property type="entry name" value="Ureohydrolase"/>
</dbReference>
<name>A0A437S7J5_9FIRM</name>
<proteinExistence type="inferred from homology"/>
<evidence type="ECO:0000313" key="6">
    <source>
        <dbReference type="Proteomes" id="UP000288812"/>
    </source>
</evidence>
<feature type="binding site" evidence="3">
    <location>
        <position position="181"/>
    </location>
    <ligand>
        <name>Mn(2+)</name>
        <dbReference type="ChEBI" id="CHEBI:29035"/>
        <label>1</label>
    </ligand>
</feature>
<dbReference type="Pfam" id="PF00491">
    <property type="entry name" value="Arginase"/>
    <property type="match status" value="1"/>
</dbReference>
<dbReference type="AlphaFoldDB" id="A0A437S7J5"/>
<feature type="binding site" evidence="3">
    <location>
        <position position="274"/>
    </location>
    <ligand>
        <name>Mn(2+)</name>
        <dbReference type="ChEBI" id="CHEBI:29035"/>
        <label>1</label>
    </ligand>
</feature>
<keyword evidence="2" id="KW-0378">Hydrolase</keyword>
<keyword evidence="6" id="KW-1185">Reference proteome</keyword>
<gene>
    <name evidence="5" type="ORF">EF514_03950</name>
</gene>
<dbReference type="PANTHER" id="PTHR11358">
    <property type="entry name" value="ARGINASE/AGMATINASE"/>
    <property type="match status" value="1"/>
</dbReference>
<dbReference type="RefSeq" id="WP_127724050.1">
    <property type="nucleotide sequence ID" value="NZ_RLIH01000004.1"/>
</dbReference>
<dbReference type="PRINTS" id="PR00116">
    <property type="entry name" value="ARGINASE"/>
</dbReference>
<evidence type="ECO:0000256" key="3">
    <source>
        <dbReference type="PIRSR" id="PIRSR036979-1"/>
    </source>
</evidence>
<dbReference type="InterPro" id="IPR023696">
    <property type="entry name" value="Ureohydrolase_dom_sf"/>
</dbReference>
<dbReference type="PANTHER" id="PTHR11358:SF26">
    <property type="entry name" value="GUANIDINO ACID HYDROLASE, MITOCHONDRIAL"/>
    <property type="match status" value="1"/>
</dbReference>
<protein>
    <submittedName>
        <fullName evidence="5">Agmatinase</fullName>
    </submittedName>
</protein>
<organism evidence="5 6">
    <name type="scientific">Anaerosphaera multitolerans</name>
    <dbReference type="NCBI Taxonomy" id="2487351"/>
    <lineage>
        <taxon>Bacteria</taxon>
        <taxon>Bacillati</taxon>
        <taxon>Bacillota</taxon>
        <taxon>Tissierellia</taxon>
        <taxon>Tissierellales</taxon>
        <taxon>Peptoniphilaceae</taxon>
        <taxon>Anaerosphaera</taxon>
    </lineage>
</organism>
<dbReference type="Proteomes" id="UP000288812">
    <property type="component" value="Unassembled WGS sequence"/>
</dbReference>
<feature type="binding site" evidence="3">
    <location>
        <position position="155"/>
    </location>
    <ligand>
        <name>Mn(2+)</name>
        <dbReference type="ChEBI" id="CHEBI:29035"/>
        <label>1</label>
    </ligand>
</feature>
<dbReference type="SUPFAM" id="SSF52768">
    <property type="entry name" value="Arginase/deacetylase"/>
    <property type="match status" value="1"/>
</dbReference>
<reference evidence="5 6" key="1">
    <citation type="submission" date="2018-11" db="EMBL/GenBank/DDBJ databases">
        <title>Genome sequencing and assembly of Anaerosphaera sp. nov., GS7-6-2.</title>
        <authorList>
            <person name="Rettenmaier R."/>
            <person name="Liebl W."/>
            <person name="Zverlov V."/>
        </authorList>
    </citation>
    <scope>NUCLEOTIDE SEQUENCE [LARGE SCALE GENOMIC DNA]</scope>
    <source>
        <strain evidence="5 6">GS7-6-2</strain>
    </source>
</reference>
<dbReference type="OrthoDB" id="9788689at2"/>
<sequence length="352" mass="38017">MKANTHGEKALLAAEKLVEKMGGMENSPHTQDLPLFVRGDTPSYAGIATFLKTPYIVDLDNVKDLDVAFVGAPFDVGTTFRPGTRFGPESMRSISKLFKTYNFEAGIDLALELQMGDIGDIYSIHQIDREMEQLSSAISSIVKQNVFPVVLGGDHSIAYGTIMGVTKAVEGNIGVIQLDRHLDMTPLMMGEKMHDTPLYHAGSIPNLDPKNIVHIGIGGWQNDARAAAGTKQRGQTVLTVDDVVDLGVDKVAEIALEKAWANGVKAVYLTVDVDVIDSGISNGTGWPEPGGLLPREVLRLVKKLAEPGLIGMEVVEVSPPYDDANQQTALMGVRIICDTLCSLVVNKRLPLK</sequence>
<evidence type="ECO:0000313" key="5">
    <source>
        <dbReference type="EMBL" id="RVU55050.1"/>
    </source>
</evidence>
<evidence type="ECO:0000256" key="2">
    <source>
        <dbReference type="ARBA" id="ARBA00022801"/>
    </source>
</evidence>
<dbReference type="Gene3D" id="3.40.800.10">
    <property type="entry name" value="Ureohydrolase domain"/>
    <property type="match status" value="1"/>
</dbReference>
<accession>A0A437S7J5</accession>
<dbReference type="PIRSF" id="PIRSF036979">
    <property type="entry name" value="Arginase"/>
    <property type="match status" value="1"/>
</dbReference>
<keyword evidence="3" id="KW-0464">Manganese</keyword>
<feature type="binding site" evidence="3">
    <location>
        <position position="179"/>
    </location>
    <ligand>
        <name>Mn(2+)</name>
        <dbReference type="ChEBI" id="CHEBI:29035"/>
        <label>1</label>
    </ligand>
</feature>
<dbReference type="GO" id="GO:0046872">
    <property type="term" value="F:metal ion binding"/>
    <property type="evidence" value="ECO:0007669"/>
    <property type="project" value="UniProtKB-KW"/>
</dbReference>
<evidence type="ECO:0000256" key="4">
    <source>
        <dbReference type="PROSITE-ProRule" id="PRU00742"/>
    </source>
</evidence>
<keyword evidence="1 3" id="KW-0479">Metal-binding</keyword>
<comment type="similarity">
    <text evidence="4">Belongs to the arginase family.</text>
</comment>
<dbReference type="GO" id="GO:0033389">
    <property type="term" value="P:putrescine biosynthetic process from arginine, via agmatine"/>
    <property type="evidence" value="ECO:0007669"/>
    <property type="project" value="TreeGrafter"/>
</dbReference>
<dbReference type="EMBL" id="RLIH01000004">
    <property type="protein sequence ID" value="RVU55050.1"/>
    <property type="molecule type" value="Genomic_DNA"/>
</dbReference>
<comment type="cofactor">
    <cofactor evidence="3">
        <name>Mn(2+)</name>
        <dbReference type="ChEBI" id="CHEBI:29035"/>
    </cofactor>
    <text evidence="3">Binds 2 manganese ions per subunit.</text>
</comment>
<evidence type="ECO:0000256" key="1">
    <source>
        <dbReference type="ARBA" id="ARBA00022723"/>
    </source>
</evidence>
<dbReference type="CDD" id="cd09990">
    <property type="entry name" value="Agmatinase-like"/>
    <property type="match status" value="1"/>
</dbReference>
<feature type="binding site" evidence="3">
    <location>
        <position position="272"/>
    </location>
    <ligand>
        <name>Mn(2+)</name>
        <dbReference type="ChEBI" id="CHEBI:29035"/>
        <label>1</label>
    </ligand>
</feature>
<comment type="caution">
    <text evidence="5">The sequence shown here is derived from an EMBL/GenBank/DDBJ whole genome shotgun (WGS) entry which is preliminary data.</text>
</comment>